<evidence type="ECO:0000313" key="2">
    <source>
        <dbReference type="EMBL" id="KAK5637601.1"/>
    </source>
</evidence>
<dbReference type="Gene3D" id="1.20.5.340">
    <property type="match status" value="1"/>
</dbReference>
<dbReference type="EMBL" id="JAWHQM010000161">
    <property type="protein sequence ID" value="KAK5637601.1"/>
    <property type="molecule type" value="Genomic_DNA"/>
</dbReference>
<dbReference type="AlphaFoldDB" id="A0AAN7V1K0"/>
<proteinExistence type="predicted"/>
<reference evidence="2 3" key="1">
    <citation type="submission" date="2023-10" db="EMBL/GenBank/DDBJ databases">
        <title>Draft genome sequence of Xylaria bambusicola isolate GMP-LS, the root and basal stem rot pathogen of sugarcane in Indonesia.</title>
        <authorList>
            <person name="Selvaraj P."/>
            <person name="Muralishankar V."/>
            <person name="Muruganantham S."/>
            <person name="Sp S."/>
            <person name="Haryani S."/>
            <person name="Lau K.J.X."/>
            <person name="Naqvi N.I."/>
        </authorList>
    </citation>
    <scope>NUCLEOTIDE SEQUENCE [LARGE SCALE GENOMIC DNA]</scope>
    <source>
        <strain evidence="2">GMP-LS</strain>
    </source>
</reference>
<comment type="caution">
    <text evidence="2">The sequence shown here is derived from an EMBL/GenBank/DDBJ whole genome shotgun (WGS) entry which is preliminary data.</text>
</comment>
<organism evidence="2 3">
    <name type="scientific">Xylaria bambusicola</name>
    <dbReference type="NCBI Taxonomy" id="326684"/>
    <lineage>
        <taxon>Eukaryota</taxon>
        <taxon>Fungi</taxon>
        <taxon>Dikarya</taxon>
        <taxon>Ascomycota</taxon>
        <taxon>Pezizomycotina</taxon>
        <taxon>Sordariomycetes</taxon>
        <taxon>Xylariomycetidae</taxon>
        <taxon>Xylariales</taxon>
        <taxon>Xylariaceae</taxon>
        <taxon>Xylaria</taxon>
    </lineage>
</organism>
<name>A0AAN7V1K0_9PEZI</name>
<sequence>MTNLTSVIHLSDQFGHLPLAYLLYSAYPSYRASSPPPGYKMAAPGVSRETIALIWEIYSPLMDQTIKAALEPVNKSLAAIEGRLTGVEGSLTNLEKRLTAFEVTVEERLTTIEGRLTTLEERLTTLEERLTTVEASAEAIETRLETVEASLQTYAKDLANIKTRMDVMDSSLTSVHISIKSSFFAMTENQKSIIYNFNRYDEADDLKAIYNIDGNKIPDLPLCVKDMKALKKQQLQELSHVLHGEKLPTKVTKNEAIQSVLNGMGAKNLRFTPEK</sequence>
<keyword evidence="1" id="KW-0175">Coiled coil</keyword>
<gene>
    <name evidence="2" type="ORF">RRF57_013316</name>
</gene>
<accession>A0AAN7V1K0</accession>
<evidence type="ECO:0000256" key="1">
    <source>
        <dbReference type="SAM" id="Coils"/>
    </source>
</evidence>
<evidence type="ECO:0000313" key="3">
    <source>
        <dbReference type="Proteomes" id="UP001305414"/>
    </source>
</evidence>
<feature type="coiled-coil region" evidence="1">
    <location>
        <begin position="109"/>
        <end position="164"/>
    </location>
</feature>
<dbReference type="Proteomes" id="UP001305414">
    <property type="component" value="Unassembled WGS sequence"/>
</dbReference>
<keyword evidence="3" id="KW-1185">Reference proteome</keyword>
<protein>
    <submittedName>
        <fullName evidence="2">Uncharacterized protein</fullName>
    </submittedName>
</protein>
<dbReference type="SUPFAM" id="SSF57997">
    <property type="entry name" value="Tropomyosin"/>
    <property type="match status" value="1"/>
</dbReference>